<dbReference type="InterPro" id="IPR027417">
    <property type="entry name" value="P-loop_NTPase"/>
</dbReference>
<gene>
    <name evidence="3" type="ORF">DB30_03011</name>
</gene>
<proteinExistence type="predicted"/>
<dbReference type="Pfam" id="PF00271">
    <property type="entry name" value="Helicase_C"/>
    <property type="match status" value="1"/>
</dbReference>
<dbReference type="InterPro" id="IPR001650">
    <property type="entry name" value="Helicase_C-like"/>
</dbReference>
<dbReference type="GO" id="GO:0003677">
    <property type="term" value="F:DNA binding"/>
    <property type="evidence" value="ECO:0007669"/>
    <property type="project" value="InterPro"/>
</dbReference>
<reference evidence="3 4" key="1">
    <citation type="submission" date="2014-12" db="EMBL/GenBank/DDBJ databases">
        <title>Genome assembly of Enhygromyxa salina DSM 15201.</title>
        <authorList>
            <person name="Sharma G."/>
            <person name="Subramanian S."/>
        </authorList>
    </citation>
    <scope>NUCLEOTIDE SEQUENCE [LARGE SCALE GENOMIC DNA]</scope>
    <source>
        <strain evidence="3 4">DSM 15201</strain>
    </source>
</reference>
<keyword evidence="3" id="KW-0067">ATP-binding</keyword>
<dbReference type="Proteomes" id="UP000031599">
    <property type="component" value="Unassembled WGS sequence"/>
</dbReference>
<name>A0A0C2D3F5_9BACT</name>
<dbReference type="InterPro" id="IPR050742">
    <property type="entry name" value="Helicase_Restrict-Modif_Enz"/>
</dbReference>
<dbReference type="PROSITE" id="PS51192">
    <property type="entry name" value="HELICASE_ATP_BIND_1"/>
    <property type="match status" value="1"/>
</dbReference>
<dbReference type="GO" id="GO:0016787">
    <property type="term" value="F:hydrolase activity"/>
    <property type="evidence" value="ECO:0007669"/>
    <property type="project" value="InterPro"/>
</dbReference>
<dbReference type="PROSITE" id="PS51194">
    <property type="entry name" value="HELICASE_CTER"/>
    <property type="match status" value="1"/>
</dbReference>
<accession>A0A0C2D3F5</accession>
<evidence type="ECO:0000313" key="4">
    <source>
        <dbReference type="Proteomes" id="UP000031599"/>
    </source>
</evidence>
<protein>
    <submittedName>
        <fullName evidence="3">DNA helicase</fullName>
    </submittedName>
</protein>
<dbReference type="GO" id="GO:0005524">
    <property type="term" value="F:ATP binding"/>
    <property type="evidence" value="ECO:0007669"/>
    <property type="project" value="InterPro"/>
</dbReference>
<keyword evidence="3" id="KW-0347">Helicase</keyword>
<keyword evidence="3" id="KW-0547">Nucleotide-binding</keyword>
<dbReference type="Pfam" id="PF04851">
    <property type="entry name" value="ResIII"/>
    <property type="match status" value="1"/>
</dbReference>
<evidence type="ECO:0000313" key="3">
    <source>
        <dbReference type="EMBL" id="KIG17736.1"/>
    </source>
</evidence>
<dbReference type="EMBL" id="JMCC02000021">
    <property type="protein sequence ID" value="KIG17736.1"/>
    <property type="molecule type" value="Genomic_DNA"/>
</dbReference>
<organism evidence="3 4">
    <name type="scientific">Enhygromyxa salina</name>
    <dbReference type="NCBI Taxonomy" id="215803"/>
    <lineage>
        <taxon>Bacteria</taxon>
        <taxon>Pseudomonadati</taxon>
        <taxon>Myxococcota</taxon>
        <taxon>Polyangia</taxon>
        <taxon>Nannocystales</taxon>
        <taxon>Nannocystaceae</taxon>
        <taxon>Enhygromyxa</taxon>
    </lineage>
</organism>
<dbReference type="SMART" id="SM00490">
    <property type="entry name" value="HELICc"/>
    <property type="match status" value="1"/>
</dbReference>
<dbReference type="SMART" id="SM00487">
    <property type="entry name" value="DEXDc"/>
    <property type="match status" value="1"/>
</dbReference>
<dbReference type="RefSeq" id="WP_052548160.1">
    <property type="nucleotide sequence ID" value="NZ_JMCC02000021.1"/>
</dbReference>
<evidence type="ECO:0000259" key="1">
    <source>
        <dbReference type="PROSITE" id="PS51192"/>
    </source>
</evidence>
<feature type="domain" description="Helicase ATP-binding" evidence="1">
    <location>
        <begin position="169"/>
        <end position="338"/>
    </location>
</feature>
<dbReference type="PANTHER" id="PTHR47396:SF1">
    <property type="entry name" value="ATP-DEPENDENT HELICASE IRC3-RELATED"/>
    <property type="match status" value="1"/>
</dbReference>
<dbReference type="SUPFAM" id="SSF52540">
    <property type="entry name" value="P-loop containing nucleoside triphosphate hydrolases"/>
    <property type="match status" value="1"/>
</dbReference>
<comment type="caution">
    <text evidence="3">The sequence shown here is derived from an EMBL/GenBank/DDBJ whole genome shotgun (WGS) entry which is preliminary data.</text>
</comment>
<dbReference type="InterPro" id="IPR014001">
    <property type="entry name" value="Helicase_ATP-bd"/>
</dbReference>
<dbReference type="GO" id="GO:0004386">
    <property type="term" value="F:helicase activity"/>
    <property type="evidence" value="ECO:0007669"/>
    <property type="project" value="UniProtKB-KW"/>
</dbReference>
<dbReference type="InterPro" id="IPR006935">
    <property type="entry name" value="Helicase/UvrB_N"/>
</dbReference>
<keyword evidence="3" id="KW-0378">Hydrolase</keyword>
<sequence length="896" mass="101883">MPAYKFTWDHFDDQTVTALAKAEGYDRDHHHELSARDYLAGQVKRPTGAFVSEHRDVLVRHWLPDYAGLKHIVDRLLDAGVGPLGSPRSKSGYLEYISKTRRSKTFRATLRAAMIQFGDRASIDADDVMDDSFVPRFAVLDIAKQVPDQRKPFRHQVAAWERMSANLAKAESTKVFQGMLVMPTGAGKTFTAVQWLAREVLSRGMQVLWLAHRSELLRHAASEFQTSAAMVDPKIGKLRVRVVSGEHCSASQIDPADHVVIASISSLRYSQDIRDELLNNPRTFVVIDEAHHAPAKSYRDVIQVLRKQQAWRLLGLTATPTRTVESERSTLSGLFGGNIIHQVTLRELIEGGILARPTLVRVETNADVEAGITEDDRAHAYRFQDLSERWLQRIADMADRNKVIVRHYLDHRERYGCTIMFAVNVVHAALLAAQLREHGVRADYVASYRPDNTEGDPSERIEALRSGDLEVLVNVQLLTEGVDVPNAKTIFLTRPTGSEILFRQMVGRALRGPDAGGTTEAYLVSFEDCWATYSNWERPFDLLMPELVAIAEPKPAAAAKVVEAALEWLPWDVIRSAAARLYATPIDQRADVFDIISHGWYLLEREEPDEDPICTSIPVYEHQVPCVEALLDDLYRRSIRGRINLETQYIEYFGDCDDPTLPERHFEALVGHWLDGGDRPKHNALADRSICDPLLVAQRIRDQDLGERARTTLVTDSYTSLAKTIYPTLRDYSSAIEDALHELRFPQDSTRRVRGVPLFEPPSDIQMRPGQHDLDVLMKETLERGRELLGLGAEVELGGGIQIEWTHRLIKGWYAMAYYETETPHGEGRIRVNRLLNSADVSAETLRYLLWHEYLHLFLKVGHTKLFRQHERMWPTWTEGDREMGTINERFGVQYW</sequence>
<dbReference type="Gene3D" id="3.40.50.300">
    <property type="entry name" value="P-loop containing nucleotide triphosphate hydrolases"/>
    <property type="match status" value="2"/>
</dbReference>
<dbReference type="GO" id="GO:0005829">
    <property type="term" value="C:cytosol"/>
    <property type="evidence" value="ECO:0007669"/>
    <property type="project" value="TreeGrafter"/>
</dbReference>
<dbReference type="AlphaFoldDB" id="A0A0C2D3F5"/>
<dbReference type="PANTHER" id="PTHR47396">
    <property type="entry name" value="TYPE I RESTRICTION ENZYME ECOKI R PROTEIN"/>
    <property type="match status" value="1"/>
</dbReference>
<feature type="domain" description="Helicase C-terminal" evidence="2">
    <location>
        <begin position="403"/>
        <end position="556"/>
    </location>
</feature>
<evidence type="ECO:0000259" key="2">
    <source>
        <dbReference type="PROSITE" id="PS51194"/>
    </source>
</evidence>